<keyword evidence="4" id="KW-0808">Transferase</keyword>
<keyword evidence="10" id="KW-1185">Reference proteome</keyword>
<keyword evidence="5 9" id="KW-0418">Kinase</keyword>
<reference evidence="9 10" key="1">
    <citation type="submission" date="2018-07" db="EMBL/GenBank/DDBJ databases">
        <title>Genomic Encyclopedia of Type Strains, Phase III (KMG-III): the genomes of soil and plant-associated and newly described type strains.</title>
        <authorList>
            <person name="Whitman W."/>
        </authorList>
    </citation>
    <scope>NUCLEOTIDE SEQUENCE [LARGE SCALE GENOMIC DNA]</scope>
    <source>
        <strain evidence="9 10">CECT 8236</strain>
    </source>
</reference>
<keyword evidence="2" id="KW-1003">Cell membrane</keyword>
<dbReference type="Pfam" id="PF00672">
    <property type="entry name" value="HAMP"/>
    <property type="match status" value="1"/>
</dbReference>
<dbReference type="InterPro" id="IPR003660">
    <property type="entry name" value="HAMP_dom"/>
</dbReference>
<dbReference type="CDD" id="cd06225">
    <property type="entry name" value="HAMP"/>
    <property type="match status" value="1"/>
</dbReference>
<proteinExistence type="predicted"/>
<dbReference type="PANTHER" id="PTHR34220">
    <property type="entry name" value="SENSOR HISTIDINE KINASE YPDA"/>
    <property type="match status" value="1"/>
</dbReference>
<dbReference type="AlphaFoldDB" id="A0A3D9IWF6"/>
<dbReference type="Pfam" id="PF06580">
    <property type="entry name" value="His_kinase"/>
    <property type="match status" value="1"/>
</dbReference>
<feature type="transmembrane region" description="Helical" evidence="7">
    <location>
        <begin position="296"/>
        <end position="321"/>
    </location>
</feature>
<evidence type="ECO:0000259" key="8">
    <source>
        <dbReference type="PROSITE" id="PS50885"/>
    </source>
</evidence>
<protein>
    <submittedName>
        <fullName evidence="9">Two-component system sensor histidine kinase YesM</fullName>
    </submittedName>
</protein>
<evidence type="ECO:0000256" key="6">
    <source>
        <dbReference type="ARBA" id="ARBA00023136"/>
    </source>
</evidence>
<dbReference type="Gene3D" id="6.10.340.10">
    <property type="match status" value="1"/>
</dbReference>
<dbReference type="InterPro" id="IPR003594">
    <property type="entry name" value="HATPase_dom"/>
</dbReference>
<dbReference type="Proteomes" id="UP000256869">
    <property type="component" value="Unassembled WGS sequence"/>
</dbReference>
<dbReference type="Gene3D" id="3.30.565.10">
    <property type="entry name" value="Histidine kinase-like ATPase, C-terminal domain"/>
    <property type="match status" value="1"/>
</dbReference>
<dbReference type="EMBL" id="QRDY01000001">
    <property type="protein sequence ID" value="RED66173.1"/>
    <property type="molecule type" value="Genomic_DNA"/>
</dbReference>
<dbReference type="GO" id="GO:0005886">
    <property type="term" value="C:plasma membrane"/>
    <property type="evidence" value="ECO:0007669"/>
    <property type="project" value="UniProtKB-SubCell"/>
</dbReference>
<dbReference type="SMART" id="SM00304">
    <property type="entry name" value="HAMP"/>
    <property type="match status" value="1"/>
</dbReference>
<evidence type="ECO:0000256" key="7">
    <source>
        <dbReference type="SAM" id="Phobius"/>
    </source>
</evidence>
<keyword evidence="7" id="KW-0812">Transmembrane</keyword>
<dbReference type="Pfam" id="PF02518">
    <property type="entry name" value="HATPase_c"/>
    <property type="match status" value="1"/>
</dbReference>
<evidence type="ECO:0000313" key="9">
    <source>
        <dbReference type="EMBL" id="RED66173.1"/>
    </source>
</evidence>
<dbReference type="OrthoDB" id="9776552at2"/>
<feature type="domain" description="HAMP" evidence="8">
    <location>
        <begin position="318"/>
        <end position="370"/>
    </location>
</feature>
<evidence type="ECO:0000256" key="3">
    <source>
        <dbReference type="ARBA" id="ARBA00022553"/>
    </source>
</evidence>
<keyword evidence="3" id="KW-0597">Phosphoprotein</keyword>
<dbReference type="InterPro" id="IPR050640">
    <property type="entry name" value="Bact_2-comp_sensor_kinase"/>
</dbReference>
<accession>A0A3D9IWF6</accession>
<gene>
    <name evidence="9" type="ORF">DFP95_101671</name>
</gene>
<name>A0A3D9IWF6_9BACL</name>
<evidence type="ECO:0000256" key="4">
    <source>
        <dbReference type="ARBA" id="ARBA00022679"/>
    </source>
</evidence>
<feature type="transmembrane region" description="Helical" evidence="7">
    <location>
        <begin position="20"/>
        <end position="38"/>
    </location>
</feature>
<comment type="caution">
    <text evidence="9">The sequence shown here is derived from an EMBL/GenBank/DDBJ whole genome shotgun (WGS) entry which is preliminary data.</text>
</comment>
<dbReference type="SUPFAM" id="SSF158472">
    <property type="entry name" value="HAMP domain-like"/>
    <property type="match status" value="1"/>
</dbReference>
<organism evidence="9 10">
    <name type="scientific">Cohnella lupini</name>
    <dbReference type="NCBI Taxonomy" id="1294267"/>
    <lineage>
        <taxon>Bacteria</taxon>
        <taxon>Bacillati</taxon>
        <taxon>Bacillota</taxon>
        <taxon>Bacilli</taxon>
        <taxon>Bacillales</taxon>
        <taxon>Paenibacillaceae</taxon>
        <taxon>Cohnella</taxon>
    </lineage>
</organism>
<dbReference type="GO" id="GO:0000155">
    <property type="term" value="F:phosphorelay sensor kinase activity"/>
    <property type="evidence" value="ECO:0007669"/>
    <property type="project" value="InterPro"/>
</dbReference>
<keyword evidence="7" id="KW-1133">Transmembrane helix</keyword>
<evidence type="ECO:0000256" key="2">
    <source>
        <dbReference type="ARBA" id="ARBA00022475"/>
    </source>
</evidence>
<keyword evidence="6 7" id="KW-0472">Membrane</keyword>
<comment type="subcellular location">
    <subcellularLocation>
        <location evidence="1">Cell membrane</location>
        <topology evidence="1">Multi-pass membrane protein</topology>
    </subcellularLocation>
</comment>
<evidence type="ECO:0000256" key="1">
    <source>
        <dbReference type="ARBA" id="ARBA00004651"/>
    </source>
</evidence>
<dbReference type="PROSITE" id="PS50885">
    <property type="entry name" value="HAMP"/>
    <property type="match status" value="1"/>
</dbReference>
<dbReference type="InterPro" id="IPR010559">
    <property type="entry name" value="Sig_transdc_His_kin_internal"/>
</dbReference>
<sequence length="600" mass="68380">MLASLKNGYLELSIRSKFQLWFLPLLIITSGSIGFFSYKTASDQVLQKVSQAQDNISSQTISHLDYLAKDIYDIYNYLSLSSELHDLLSPEPNFNSGIIVNNMINRLLSTRQFFQSLLIFSEGFPTIKYNSLNNNEIISFKDYKKSEIYRDTVNAVVKGAWGVEEGSFKLFIGDERRKVFYSKVLVNPGNFNKEGLLVIGMTEADFRQSFGRAKDNVEIVVVNGDGTILSDSGGKWSGRSFSELPYYDHRGIEQVNWNEHDDEWLISHSSSEVTGWHVLVIQPRTEELMQLNSIRWLTIGFVLLILLINAPISWTISRLFLKPLKKILKSMREVQAGDFNQQVDVKLRDEIGQLGKGYNIMVSKIRELIQDVYKSELSKKESELRLLQSQINPHFLYNTLNSITWMSYREGADKTAEMIQKLSDFFRYNLSQGADIITLEKEITIVENYLYLSKIRFADKLTYSIEVDERLAETPIPKLILQPIVENAVVHGIEPSDEQGYIHVKVSLSGESLLIVVTDNGIGIVPETLAKLRNSIQAKANPSSIEEEGSFALRNVRDRLYHHFEEGVEIDIVSRRNVGTTVKMLIPIRKSDEARGDCDV</sequence>
<dbReference type="InterPro" id="IPR036890">
    <property type="entry name" value="HATPase_C_sf"/>
</dbReference>
<dbReference type="PANTHER" id="PTHR34220:SF7">
    <property type="entry name" value="SENSOR HISTIDINE KINASE YPDA"/>
    <property type="match status" value="1"/>
</dbReference>
<dbReference type="SUPFAM" id="SSF55874">
    <property type="entry name" value="ATPase domain of HSP90 chaperone/DNA topoisomerase II/histidine kinase"/>
    <property type="match status" value="1"/>
</dbReference>
<dbReference type="RefSeq" id="WP_115991114.1">
    <property type="nucleotide sequence ID" value="NZ_QRDY01000001.1"/>
</dbReference>
<evidence type="ECO:0000256" key="5">
    <source>
        <dbReference type="ARBA" id="ARBA00022777"/>
    </source>
</evidence>
<evidence type="ECO:0000313" key="10">
    <source>
        <dbReference type="Proteomes" id="UP000256869"/>
    </source>
</evidence>